<feature type="chain" id="PRO_5003049152" evidence="1">
    <location>
        <begin position="21"/>
        <end position="102"/>
    </location>
</feature>
<dbReference type="EMBL" id="AP011529">
    <property type="protein sequence ID" value="BAI80339.1"/>
    <property type="molecule type" value="Genomic_DNA"/>
</dbReference>
<dbReference type="HOGENOM" id="CLU_2272748_0_0_0"/>
<evidence type="ECO:0000313" key="2">
    <source>
        <dbReference type="EMBL" id="BAI80339.1"/>
    </source>
</evidence>
<organism evidence="2 3">
    <name type="scientific">Deferribacter desulfuricans (strain DSM 14783 / JCM 11476 / NBRC 101012 / SSM1)</name>
    <dbReference type="NCBI Taxonomy" id="639282"/>
    <lineage>
        <taxon>Bacteria</taxon>
        <taxon>Pseudomonadati</taxon>
        <taxon>Deferribacterota</taxon>
        <taxon>Deferribacteres</taxon>
        <taxon>Deferribacterales</taxon>
        <taxon>Deferribacteraceae</taxon>
        <taxon>Deferribacter</taxon>
    </lineage>
</organism>
<dbReference type="Proteomes" id="UP000001520">
    <property type="component" value="Chromosome"/>
</dbReference>
<sequence length="102" mass="12115">MKKIFFVLIISFSVSIMSFAKEESNNLPKEQIVNLKTGYIKSFKNEFISLEDGFYFYVDDNTIIINPENRKVNKRYLKSAYKIKYKNNGNYVYYIKILSLVK</sequence>
<reference evidence="2 3" key="1">
    <citation type="journal article" date="2010" name="DNA Res.">
        <title>Bacterial lifestyle in a deep-sea hydrothermal vent chimney revealed by the genome sequence of the thermophilic bacterium Deferribacter desulfuricans SSM1.</title>
        <authorList>
            <person name="Takaki Y."/>
            <person name="Shimamura S."/>
            <person name="Nakagawa S."/>
            <person name="Fukuhara Y."/>
            <person name="Horikawa H."/>
            <person name="Ankai A."/>
            <person name="Harada T."/>
            <person name="Hosoyama A."/>
            <person name="Oguchi A."/>
            <person name="Fukui S."/>
            <person name="Fujita N."/>
            <person name="Takami H."/>
            <person name="Takai K."/>
        </authorList>
    </citation>
    <scope>NUCLEOTIDE SEQUENCE [LARGE SCALE GENOMIC DNA]</scope>
    <source>
        <strain evidence="3">DSM 14783 / JCM 11476 / NBRC 101012 / SSM1</strain>
    </source>
</reference>
<evidence type="ECO:0000256" key="1">
    <source>
        <dbReference type="SAM" id="SignalP"/>
    </source>
</evidence>
<gene>
    <name evidence="2" type="ordered locus">DEFDS_0863</name>
</gene>
<dbReference type="RefSeq" id="WP_013007587.1">
    <property type="nucleotide sequence ID" value="NC_013939.1"/>
</dbReference>
<feature type="signal peptide" evidence="1">
    <location>
        <begin position="1"/>
        <end position="20"/>
    </location>
</feature>
<evidence type="ECO:0000313" key="3">
    <source>
        <dbReference type="Proteomes" id="UP000001520"/>
    </source>
</evidence>
<accession>D3PCL6</accession>
<keyword evidence="3" id="KW-1185">Reference proteome</keyword>
<name>D3PCL6_DEFDS</name>
<dbReference type="AlphaFoldDB" id="D3PCL6"/>
<dbReference type="STRING" id="639282.DEFDS_0863"/>
<keyword evidence="1" id="KW-0732">Signal</keyword>
<proteinExistence type="predicted"/>
<dbReference type="KEGG" id="ddf:DEFDS_0863"/>
<protein>
    <submittedName>
        <fullName evidence="2">Uncharacterized protein</fullName>
    </submittedName>
</protein>